<reference evidence="6" key="2">
    <citation type="submission" date="2021-10" db="EMBL/GenBank/DDBJ databases">
        <title>Phylogenomics reveals ancestral predisposition of the termite-cultivated fungus Termitomyces towards a domesticated lifestyle.</title>
        <authorList>
            <person name="Auxier B."/>
            <person name="Grum-Grzhimaylo A."/>
            <person name="Cardenas M.E."/>
            <person name="Lodge J.D."/>
            <person name="Laessoe T."/>
            <person name="Pedersen O."/>
            <person name="Smith M.E."/>
            <person name="Kuyper T.W."/>
            <person name="Franco-Molano E.A."/>
            <person name="Baroni T.J."/>
            <person name="Aanen D.K."/>
        </authorList>
    </citation>
    <scope>NUCLEOTIDE SEQUENCE</scope>
    <source>
        <strain evidence="6">AP01</strain>
        <tissue evidence="6">Mycelium</tissue>
    </source>
</reference>
<evidence type="ECO:0000256" key="3">
    <source>
        <dbReference type="PROSITE-ProRule" id="PRU00023"/>
    </source>
</evidence>
<dbReference type="SUPFAM" id="SSF48403">
    <property type="entry name" value="Ankyrin repeat"/>
    <property type="match status" value="2"/>
</dbReference>
<feature type="compositionally biased region" description="Basic residues" evidence="5">
    <location>
        <begin position="543"/>
        <end position="552"/>
    </location>
</feature>
<keyword evidence="7" id="KW-1185">Reference proteome</keyword>
<dbReference type="PANTHER" id="PTHR24198:SF165">
    <property type="entry name" value="ANKYRIN REPEAT-CONTAINING PROTEIN-RELATED"/>
    <property type="match status" value="1"/>
</dbReference>
<dbReference type="SMART" id="SM00248">
    <property type="entry name" value="ANK"/>
    <property type="match status" value="12"/>
</dbReference>
<evidence type="ECO:0000256" key="2">
    <source>
        <dbReference type="ARBA" id="ARBA00023043"/>
    </source>
</evidence>
<protein>
    <recommendedName>
        <fullName evidence="8">Ankyrin repeat protein</fullName>
    </recommendedName>
</protein>
<dbReference type="Proteomes" id="UP000775547">
    <property type="component" value="Unassembled WGS sequence"/>
</dbReference>
<evidence type="ECO:0000256" key="4">
    <source>
        <dbReference type="SAM" id="Coils"/>
    </source>
</evidence>
<feature type="compositionally biased region" description="Acidic residues" evidence="5">
    <location>
        <begin position="557"/>
        <end position="573"/>
    </location>
</feature>
<feature type="compositionally biased region" description="Acidic residues" evidence="5">
    <location>
        <begin position="509"/>
        <end position="537"/>
    </location>
</feature>
<accession>A0A9P7KCW8</accession>
<dbReference type="Gene3D" id="1.25.40.20">
    <property type="entry name" value="Ankyrin repeat-containing domain"/>
    <property type="match status" value="3"/>
</dbReference>
<evidence type="ECO:0000313" key="7">
    <source>
        <dbReference type="Proteomes" id="UP000775547"/>
    </source>
</evidence>
<evidence type="ECO:0000256" key="5">
    <source>
        <dbReference type="SAM" id="MobiDB-lite"/>
    </source>
</evidence>
<name>A0A9P7KCW8_9AGAR</name>
<dbReference type="Pfam" id="PF12796">
    <property type="entry name" value="Ank_2"/>
    <property type="match status" value="2"/>
</dbReference>
<dbReference type="InterPro" id="IPR002110">
    <property type="entry name" value="Ankyrin_rpt"/>
</dbReference>
<feature type="region of interest" description="Disordered" evidence="5">
    <location>
        <begin position="1041"/>
        <end position="1064"/>
    </location>
</feature>
<feature type="compositionally biased region" description="Basic and acidic residues" evidence="5">
    <location>
        <begin position="1616"/>
        <end position="1645"/>
    </location>
</feature>
<feature type="compositionally biased region" description="Acidic residues" evidence="5">
    <location>
        <begin position="1043"/>
        <end position="1057"/>
    </location>
</feature>
<dbReference type="PROSITE" id="PS50088">
    <property type="entry name" value="ANK_REPEAT"/>
    <property type="match status" value="3"/>
</dbReference>
<sequence length="1659" mass="185894">MRQTPEAEAFITRIISLPKGPGISLDETLQPSLDDESELRKLFATDKNNTRLNDPLVGLVDIFDAPADIRTTRARVVKDDQDLSAKYVMPLSEINRRKEGAASMVNDLEEFQKNWSIFTEGSLSQLLDWNNVVAAGGAVLACLAPLSDAAKESKRSIRKYYHAAAYPSSDVDLFLWGMNEEQAEKKIIQIYEAIYERSIARIEGLARLLVLEKLADTDIRFNFMESRRSLRGRPNPLSRYYKRKSKYKGDLKTDTSIGGLEMNDYDVATLHIPYGPGWDAHRIDKLDLGMNSPFNPKNKDRRLHRHPAFFGTMAECLEDCCEFCPEPIDADERKLQEEEDDTHIRGRISFIKEDPGRQSITGSFNPIDVGEWSAQVYIGETEHFFAAIIARDSDAISKLIKDEIDVNRRDHVGRTALHVAIITGAPEIACLLIDADARITARLVDGRSALHLAAQYGYPQVIRKLFEKSESNKATAGVVPEDEGAVPAAVRNSSEDDWTSADDGVISLDSDEDFGGDGEEDDVDQDEDEDEEDEDGSEGGGQRTRKTVRRTRNQTESAEEEAKEASDFLEDSTDEPDILDVNLADWDLGFTPLAHAVMTGSLAVIEELLKKGADVTLVNTARNTAFHPLTLTILREDEDEACKILERLVAAGASASTADDAMRTIFHRAVAADKVKLVSTILKCDPNAASVLDCPSFSWSSIIFPVLTAIDKRSYSMVATLLAHGVKTAFVEEDVTRPLEALPQKNRTQLLHYVSNEVTNDVFWPLEAALAQHDDIAQLLIALDVEFNIGLRQSLQPSTDTLGRRSILDWVRFGIAFLSNKISPDNELDNSSLPDAATGWKKYLADLIRDHKANTAKVTAQLNQGSRDETLRKYEDSRKYLVDIERVLVDRGAKSWNEIYPEKPSEANKTDGGSQGDDQQNVNSLTYSFLSNYYYSGNNVPNHVRPLYDELYEACFAGDNKKIENLCLPHEESEGTTPLNIFIQVAFENQSWRDQTGYTPLFAAITARRWSTAKLIMAIAIAQYKPTDEVEKFSTTGIKLTDDDVSDDGSEDSDASDDTVAQPEATFVDIAKRPSVVEVDVHPKRMLDRAEISWHHKIKESDKWLHHKGNLLYRAIHDDDLELFTNVSNLYHASAIATPIQEDNFIAILDYDRTDMLDHFIRKTGRGIVVQKDNSDQDITTQNDKERVYLGLSVHGKKRADLAKMNDPNARVQPVDTHGLVWRAADKGAKAIIEYLAGDRPLEAYRHYVSTSADDLAYELRRIPNFEELLPQWLGWTISNLGDSPLTAAILSGSLDVIKALFAKKAKLMASCLHESVKFSAYNALMLAVNEGCDKDVIDFLLAKSVSPAVNDSVRGWNIYHILCSDNSFELVEHLLAKLPRDVNEALLAQQSKGRFNTPLHLGVKEGAIRSVKLIINYTKSTLLMRDIDGSTPLHCAVQRGFAEISEAIIRAVPPEALYMENGVGETPLEMAALQHKLDLTQRFTAERHRSVTSLMIHHADDNPERIEIYRLEVELPRLRSTIDDLTQAGKLVRGTKLADELVRFVEMMEEKLEAKKAEEKDRAFVKEEYARHRDSCNRKHTLEVVSEAVAATPGQRLLVHLVDVQRSVHGNLARYAKEKEGEEERDDGDRLRKEEDTETKERKGSLVLSRISIRPDSS</sequence>
<dbReference type="InterPro" id="IPR036770">
    <property type="entry name" value="Ankyrin_rpt-contain_sf"/>
</dbReference>
<feature type="repeat" description="ANK" evidence="3">
    <location>
        <begin position="445"/>
        <end position="469"/>
    </location>
</feature>
<reference evidence="6" key="1">
    <citation type="submission" date="2020-07" db="EMBL/GenBank/DDBJ databases">
        <authorList>
            <person name="Nieuwenhuis M."/>
            <person name="Van De Peppel L.J.J."/>
        </authorList>
    </citation>
    <scope>NUCLEOTIDE SEQUENCE</scope>
    <source>
        <strain evidence="6">AP01</strain>
        <tissue evidence="6">Mycelium</tissue>
    </source>
</reference>
<evidence type="ECO:0008006" key="8">
    <source>
        <dbReference type="Google" id="ProtNLM"/>
    </source>
</evidence>
<feature type="region of interest" description="Disordered" evidence="5">
    <location>
        <begin position="1616"/>
        <end position="1659"/>
    </location>
</feature>
<feature type="repeat" description="ANK" evidence="3">
    <location>
        <begin position="412"/>
        <end position="444"/>
    </location>
</feature>
<keyword evidence="4" id="KW-0175">Coiled coil</keyword>
<dbReference type="OrthoDB" id="539213at2759"/>
<keyword evidence="1" id="KW-0677">Repeat</keyword>
<dbReference type="EMBL" id="JABCKV010000125">
    <property type="protein sequence ID" value="KAG5643246.1"/>
    <property type="molecule type" value="Genomic_DNA"/>
</dbReference>
<feature type="region of interest" description="Disordered" evidence="5">
    <location>
        <begin position="899"/>
        <end position="921"/>
    </location>
</feature>
<evidence type="ECO:0000256" key="1">
    <source>
        <dbReference type="ARBA" id="ARBA00022737"/>
    </source>
</evidence>
<feature type="compositionally biased region" description="Basic and acidic residues" evidence="5">
    <location>
        <begin position="900"/>
        <end position="909"/>
    </location>
</feature>
<dbReference type="PANTHER" id="PTHR24198">
    <property type="entry name" value="ANKYRIN REPEAT AND PROTEIN KINASE DOMAIN-CONTAINING PROTEIN"/>
    <property type="match status" value="1"/>
</dbReference>
<feature type="region of interest" description="Disordered" evidence="5">
    <location>
        <begin position="474"/>
        <end position="573"/>
    </location>
</feature>
<feature type="repeat" description="ANK" evidence="3">
    <location>
        <begin position="588"/>
        <end position="620"/>
    </location>
</feature>
<proteinExistence type="predicted"/>
<comment type="caution">
    <text evidence="6">The sequence shown here is derived from an EMBL/GenBank/DDBJ whole genome shotgun (WGS) entry which is preliminary data.</text>
</comment>
<dbReference type="PROSITE" id="PS50297">
    <property type="entry name" value="ANK_REP_REGION"/>
    <property type="match status" value="3"/>
</dbReference>
<dbReference type="Pfam" id="PF00023">
    <property type="entry name" value="Ank"/>
    <property type="match status" value="1"/>
</dbReference>
<gene>
    <name evidence="6" type="ORF">DXG03_001296</name>
</gene>
<keyword evidence="2 3" id="KW-0040">ANK repeat</keyword>
<evidence type="ECO:0000313" key="6">
    <source>
        <dbReference type="EMBL" id="KAG5643246.1"/>
    </source>
</evidence>
<organism evidence="6 7">
    <name type="scientific">Asterophora parasitica</name>
    <dbReference type="NCBI Taxonomy" id="117018"/>
    <lineage>
        <taxon>Eukaryota</taxon>
        <taxon>Fungi</taxon>
        <taxon>Dikarya</taxon>
        <taxon>Basidiomycota</taxon>
        <taxon>Agaricomycotina</taxon>
        <taxon>Agaricomycetes</taxon>
        <taxon>Agaricomycetidae</taxon>
        <taxon>Agaricales</taxon>
        <taxon>Tricholomatineae</taxon>
        <taxon>Lyophyllaceae</taxon>
        <taxon>Asterophora</taxon>
    </lineage>
</organism>
<feature type="coiled-coil region" evidence="4">
    <location>
        <begin position="1539"/>
        <end position="1569"/>
    </location>
</feature>